<keyword evidence="2" id="KW-1185">Reference proteome</keyword>
<name>A0A833RSZ6_9POAL</name>
<evidence type="ECO:0000313" key="2">
    <source>
        <dbReference type="Proteomes" id="UP000623129"/>
    </source>
</evidence>
<proteinExistence type="predicted"/>
<gene>
    <name evidence="1" type="ORF">FCM35_KLT16024</name>
</gene>
<accession>A0A833RSZ6</accession>
<dbReference type="Proteomes" id="UP000623129">
    <property type="component" value="Unassembled WGS sequence"/>
</dbReference>
<protein>
    <submittedName>
        <fullName evidence="1">Uncharacterized protein</fullName>
    </submittedName>
</protein>
<dbReference type="AlphaFoldDB" id="A0A833RSZ6"/>
<evidence type="ECO:0000313" key="1">
    <source>
        <dbReference type="EMBL" id="KAF3340253.1"/>
    </source>
</evidence>
<sequence length="100" mass="11838">MERLVALEEREDTEQQPGMFSCWGRFRVASLWRRLKQFQNKRRRRNNLLRSGGLNYDPLSYAQNFDEGPYDDQEDARMLQQNLSTRFVQVRQPGARSAGV</sequence>
<dbReference type="OrthoDB" id="689706at2759"/>
<organism evidence="1 2">
    <name type="scientific">Carex littledalei</name>
    <dbReference type="NCBI Taxonomy" id="544730"/>
    <lineage>
        <taxon>Eukaryota</taxon>
        <taxon>Viridiplantae</taxon>
        <taxon>Streptophyta</taxon>
        <taxon>Embryophyta</taxon>
        <taxon>Tracheophyta</taxon>
        <taxon>Spermatophyta</taxon>
        <taxon>Magnoliopsida</taxon>
        <taxon>Liliopsida</taxon>
        <taxon>Poales</taxon>
        <taxon>Cyperaceae</taxon>
        <taxon>Cyperoideae</taxon>
        <taxon>Cariceae</taxon>
        <taxon>Carex</taxon>
        <taxon>Carex subgen. Euthyceras</taxon>
    </lineage>
</organism>
<dbReference type="EMBL" id="SWLB01000003">
    <property type="protein sequence ID" value="KAF3340253.1"/>
    <property type="molecule type" value="Genomic_DNA"/>
</dbReference>
<dbReference type="PANTHER" id="PTHR33168">
    <property type="entry name" value="STRESS INDUCED PROTEIN-RELATED"/>
    <property type="match status" value="1"/>
</dbReference>
<comment type="caution">
    <text evidence="1">The sequence shown here is derived from an EMBL/GenBank/DDBJ whole genome shotgun (WGS) entry which is preliminary data.</text>
</comment>
<reference evidence="1" key="1">
    <citation type="submission" date="2020-01" db="EMBL/GenBank/DDBJ databases">
        <title>Genome sequence of Kobresia littledalei, the first chromosome-level genome in the family Cyperaceae.</title>
        <authorList>
            <person name="Qu G."/>
        </authorList>
    </citation>
    <scope>NUCLEOTIDE SEQUENCE</scope>
    <source>
        <strain evidence="1">C.B.Clarke</strain>
        <tissue evidence="1">Leaf</tissue>
    </source>
</reference>